<accession>A0ABP7SCW7</accession>
<proteinExistence type="predicted"/>
<name>A0ABP7SCW7_9BACT</name>
<keyword evidence="1" id="KW-0175">Coiled coil</keyword>
<organism evidence="2 3">
    <name type="scientific">Hymenobacter fastidiosus</name>
    <dbReference type="NCBI Taxonomy" id="486264"/>
    <lineage>
        <taxon>Bacteria</taxon>
        <taxon>Pseudomonadati</taxon>
        <taxon>Bacteroidota</taxon>
        <taxon>Cytophagia</taxon>
        <taxon>Cytophagales</taxon>
        <taxon>Hymenobacteraceae</taxon>
        <taxon>Hymenobacter</taxon>
    </lineage>
</organism>
<dbReference type="EMBL" id="BAABDJ010000022">
    <property type="protein sequence ID" value="GAA4009836.1"/>
    <property type="molecule type" value="Genomic_DNA"/>
</dbReference>
<dbReference type="Proteomes" id="UP001500567">
    <property type="component" value="Unassembled WGS sequence"/>
</dbReference>
<evidence type="ECO:0000256" key="1">
    <source>
        <dbReference type="SAM" id="Coils"/>
    </source>
</evidence>
<evidence type="ECO:0000313" key="2">
    <source>
        <dbReference type="EMBL" id="GAA4009836.1"/>
    </source>
</evidence>
<keyword evidence="3" id="KW-1185">Reference proteome</keyword>
<protein>
    <submittedName>
        <fullName evidence="2">Uncharacterized protein</fullName>
    </submittedName>
</protein>
<dbReference type="RefSeq" id="WP_345073086.1">
    <property type="nucleotide sequence ID" value="NZ_BAABDJ010000022.1"/>
</dbReference>
<sequence>MKKWYSINSQGNYKEYISLDHAIKANGLVVIETESSYILRDYTNKYFIYTFYQDGQESISARIGNCQLISTETTTPNYGFDKSEVYAVFADSEGVRIDLGKPYGSRISGIANAVDFLRTLEDCGTFENYSLAKKVEELENRLQVLEEELEELKNTNE</sequence>
<reference evidence="3" key="1">
    <citation type="journal article" date="2019" name="Int. J. Syst. Evol. Microbiol.">
        <title>The Global Catalogue of Microorganisms (GCM) 10K type strain sequencing project: providing services to taxonomists for standard genome sequencing and annotation.</title>
        <authorList>
            <consortium name="The Broad Institute Genomics Platform"/>
            <consortium name="The Broad Institute Genome Sequencing Center for Infectious Disease"/>
            <person name="Wu L."/>
            <person name="Ma J."/>
        </authorList>
    </citation>
    <scope>NUCLEOTIDE SEQUENCE [LARGE SCALE GENOMIC DNA]</scope>
    <source>
        <strain evidence="3">JCM 17224</strain>
    </source>
</reference>
<evidence type="ECO:0000313" key="3">
    <source>
        <dbReference type="Proteomes" id="UP001500567"/>
    </source>
</evidence>
<feature type="coiled-coil region" evidence="1">
    <location>
        <begin position="128"/>
        <end position="155"/>
    </location>
</feature>
<gene>
    <name evidence="2" type="ORF">GCM10022408_22470</name>
</gene>
<comment type="caution">
    <text evidence="2">The sequence shown here is derived from an EMBL/GenBank/DDBJ whole genome shotgun (WGS) entry which is preliminary data.</text>
</comment>